<dbReference type="PANTHER" id="PTHR11477:SF0">
    <property type="entry name" value="IP08861P-RELATED"/>
    <property type="match status" value="1"/>
</dbReference>
<proteinExistence type="inferred from homology"/>
<dbReference type="FunFam" id="1.10.472.30:FF:000003">
    <property type="entry name" value="Transcription elongation factor S-II"/>
    <property type="match status" value="1"/>
</dbReference>
<dbReference type="GO" id="GO:0031440">
    <property type="term" value="P:regulation of mRNA 3'-end processing"/>
    <property type="evidence" value="ECO:0007669"/>
    <property type="project" value="TreeGrafter"/>
</dbReference>
<protein>
    <recommendedName>
        <fullName evidence="8">Transcription elongation factor</fullName>
    </recommendedName>
</protein>
<keyword evidence="4 8" id="KW-0862">Zinc</keyword>
<dbReference type="SMART" id="SM00510">
    <property type="entry name" value="TFS2M"/>
    <property type="match status" value="1"/>
</dbReference>
<keyword evidence="14" id="KW-1185">Reference proteome</keyword>
<dbReference type="Pfam" id="PF08711">
    <property type="entry name" value="Med26"/>
    <property type="match status" value="1"/>
</dbReference>
<dbReference type="InterPro" id="IPR035100">
    <property type="entry name" value="TF_IIS-typ"/>
</dbReference>
<keyword evidence="8" id="KW-0238">DNA-binding</keyword>
<dbReference type="GO" id="GO:0001139">
    <property type="term" value="F:RNA polymerase II complex recruiting activity"/>
    <property type="evidence" value="ECO:0007669"/>
    <property type="project" value="TreeGrafter"/>
</dbReference>
<dbReference type="InterPro" id="IPR036575">
    <property type="entry name" value="TFIIS_cen_dom_sf"/>
</dbReference>
<dbReference type="InterPro" id="IPR035441">
    <property type="entry name" value="TFIIS/LEDGF_dom_sf"/>
</dbReference>
<feature type="domain" description="TFIIS-type" evidence="10">
    <location>
        <begin position="270"/>
        <end position="310"/>
    </location>
</feature>
<dbReference type="GO" id="GO:0005634">
    <property type="term" value="C:nucleus"/>
    <property type="evidence" value="ECO:0007669"/>
    <property type="project" value="UniProtKB-SubCell"/>
</dbReference>
<dbReference type="PROSITE" id="PS51321">
    <property type="entry name" value="TFIIS_CENTRAL"/>
    <property type="match status" value="1"/>
</dbReference>
<sequence length="312" mass="34900">MATQMNAQELMHLQKQIGKALESGDPPSTLLELLKPLDSWRATEDLLRVSRIGIAVTKLRQNKDQKVAETASKLVNRWKQEVSAKKKKAGGDSPAPPAAGVKSGTGASATGSPATPPVKTELKKEQRKSTVDPSKRTTITDKIDHSVTGDKVRDGCLKLMYDGIAFMSEESPDAVFDVARRVEVAAFEHYRQETSNDYKTKMRSLFQNLKMKDNKLLRRDVFSQKIDAKRLVTMTSEDLKSEDRRKEDEAMKEENMRVAMTPQEAKAISTTFTCAKCKESKVSYSQAQTRSADEPLTTFCECTVCGHRWKFS</sequence>
<feature type="domain" description="TFIIS N-terminal" evidence="11">
    <location>
        <begin position="8"/>
        <end position="85"/>
    </location>
</feature>
<feature type="compositionally biased region" description="Basic and acidic residues" evidence="9">
    <location>
        <begin position="120"/>
        <end position="137"/>
    </location>
</feature>
<keyword evidence="8" id="KW-0805">Transcription regulation</keyword>
<dbReference type="GeneID" id="27907658"/>
<evidence type="ECO:0000256" key="4">
    <source>
        <dbReference type="ARBA" id="ARBA00022833"/>
    </source>
</evidence>
<keyword evidence="3 6" id="KW-0863">Zinc-finger</keyword>
<keyword evidence="13" id="KW-0251">Elongation factor</keyword>
<comment type="similarity">
    <text evidence="8">Belongs to the TFS-II family.</text>
</comment>
<dbReference type="InterPro" id="IPR001222">
    <property type="entry name" value="Znf_TFIIS"/>
</dbReference>
<evidence type="ECO:0000256" key="2">
    <source>
        <dbReference type="ARBA" id="ARBA00022723"/>
    </source>
</evidence>
<dbReference type="GO" id="GO:0005737">
    <property type="term" value="C:cytoplasm"/>
    <property type="evidence" value="ECO:0007669"/>
    <property type="project" value="EnsemblFungi"/>
</dbReference>
<gene>
    <name evidence="13" type="ORF">SEPMUDRAFT_90115</name>
</gene>
<keyword evidence="13" id="KW-0648">Protein biosynthesis</keyword>
<evidence type="ECO:0000256" key="5">
    <source>
        <dbReference type="ARBA" id="ARBA00023242"/>
    </source>
</evidence>
<dbReference type="InterPro" id="IPR017923">
    <property type="entry name" value="TFIIS_N"/>
</dbReference>
<evidence type="ECO:0000313" key="14">
    <source>
        <dbReference type="Proteomes" id="UP000016931"/>
    </source>
</evidence>
<feature type="region of interest" description="Disordered" evidence="9">
    <location>
        <begin position="82"/>
        <end position="137"/>
    </location>
</feature>
<comment type="function">
    <text evidence="8">Necessary for efficient RNA polymerase II transcription elongation past template-encoded arresting sites.</text>
</comment>
<dbReference type="GO" id="GO:0000977">
    <property type="term" value="F:RNA polymerase II transcription regulatory region sequence-specific DNA binding"/>
    <property type="evidence" value="ECO:0007669"/>
    <property type="project" value="TreeGrafter"/>
</dbReference>
<dbReference type="SMART" id="SM00509">
    <property type="entry name" value="TFS2N"/>
    <property type="match status" value="1"/>
</dbReference>
<dbReference type="Pfam" id="PF07500">
    <property type="entry name" value="TFIIS_M"/>
    <property type="match status" value="1"/>
</dbReference>
<keyword evidence="5 7" id="KW-0539">Nucleus</keyword>
<reference evidence="13 14" key="1">
    <citation type="journal article" date="2012" name="PLoS Pathog.">
        <title>Diverse lifestyles and strategies of plant pathogenesis encoded in the genomes of eighteen Dothideomycetes fungi.</title>
        <authorList>
            <person name="Ohm R.A."/>
            <person name="Feau N."/>
            <person name="Henrissat B."/>
            <person name="Schoch C.L."/>
            <person name="Horwitz B.A."/>
            <person name="Barry K.W."/>
            <person name="Condon B.J."/>
            <person name="Copeland A.C."/>
            <person name="Dhillon B."/>
            <person name="Glaser F."/>
            <person name="Hesse C.N."/>
            <person name="Kosti I."/>
            <person name="LaButti K."/>
            <person name="Lindquist E.A."/>
            <person name="Lucas S."/>
            <person name="Salamov A.A."/>
            <person name="Bradshaw R.E."/>
            <person name="Ciuffetti L."/>
            <person name="Hamelin R.C."/>
            <person name="Kema G.H.J."/>
            <person name="Lawrence C."/>
            <person name="Scott J.A."/>
            <person name="Spatafora J.W."/>
            <person name="Turgeon B.G."/>
            <person name="de Wit P.J.G.M."/>
            <person name="Zhong S."/>
            <person name="Goodwin S.B."/>
            <person name="Grigoriev I.V."/>
        </authorList>
    </citation>
    <scope>NUCLEOTIDE SEQUENCE [LARGE SCALE GENOMIC DNA]</scope>
    <source>
        <strain evidence="13 14">SO2202</strain>
    </source>
</reference>
<dbReference type="EMBL" id="KB456267">
    <property type="protein sequence ID" value="EMF10737.1"/>
    <property type="molecule type" value="Genomic_DNA"/>
</dbReference>
<dbReference type="PROSITE" id="PS51319">
    <property type="entry name" value="TFIIS_N"/>
    <property type="match status" value="1"/>
</dbReference>
<dbReference type="GO" id="GO:0006362">
    <property type="term" value="P:transcription elongation by RNA polymerase I"/>
    <property type="evidence" value="ECO:0007669"/>
    <property type="project" value="TreeGrafter"/>
</dbReference>
<dbReference type="SUPFAM" id="SSF57783">
    <property type="entry name" value="Zinc beta-ribbon"/>
    <property type="match status" value="1"/>
</dbReference>
<name>N1QG35_SPHMS</name>
<evidence type="ECO:0000313" key="13">
    <source>
        <dbReference type="EMBL" id="EMF10737.1"/>
    </source>
</evidence>
<evidence type="ECO:0000256" key="9">
    <source>
        <dbReference type="SAM" id="MobiDB-lite"/>
    </source>
</evidence>
<comment type="subcellular location">
    <subcellularLocation>
        <location evidence="1 7 8">Nucleus</location>
    </subcellularLocation>
</comment>
<organism evidence="13 14">
    <name type="scientific">Sphaerulina musiva (strain SO2202)</name>
    <name type="common">Poplar stem canker fungus</name>
    <name type="synonym">Septoria musiva</name>
    <dbReference type="NCBI Taxonomy" id="692275"/>
    <lineage>
        <taxon>Eukaryota</taxon>
        <taxon>Fungi</taxon>
        <taxon>Dikarya</taxon>
        <taxon>Ascomycota</taxon>
        <taxon>Pezizomycotina</taxon>
        <taxon>Dothideomycetes</taxon>
        <taxon>Dothideomycetidae</taxon>
        <taxon>Mycosphaerellales</taxon>
        <taxon>Mycosphaerellaceae</taxon>
        <taxon>Sphaerulina</taxon>
    </lineage>
</organism>
<dbReference type="eggNOG" id="KOG1105">
    <property type="taxonomic scope" value="Eukaryota"/>
</dbReference>
<dbReference type="Proteomes" id="UP000016931">
    <property type="component" value="Unassembled WGS sequence"/>
</dbReference>
<feature type="domain" description="TFIIS central" evidence="12">
    <location>
        <begin position="152"/>
        <end position="267"/>
    </location>
</feature>
<dbReference type="SMART" id="SM00440">
    <property type="entry name" value="ZnF_C2C2"/>
    <property type="match status" value="1"/>
</dbReference>
<dbReference type="GO" id="GO:0008270">
    <property type="term" value="F:zinc ion binding"/>
    <property type="evidence" value="ECO:0007669"/>
    <property type="project" value="UniProtKB-UniRule"/>
</dbReference>
<dbReference type="GO" id="GO:0003746">
    <property type="term" value="F:translation elongation factor activity"/>
    <property type="evidence" value="ECO:0007669"/>
    <property type="project" value="UniProtKB-KW"/>
</dbReference>
<dbReference type="RefSeq" id="XP_016758858.1">
    <property type="nucleotide sequence ID" value="XM_016910521.1"/>
</dbReference>
<evidence type="ECO:0000259" key="11">
    <source>
        <dbReference type="PROSITE" id="PS51319"/>
    </source>
</evidence>
<dbReference type="Pfam" id="PF01096">
    <property type="entry name" value="Zn_ribbon_TFIIS"/>
    <property type="match status" value="1"/>
</dbReference>
<keyword evidence="8" id="KW-0804">Transcription</keyword>
<dbReference type="Gene3D" id="1.20.930.10">
    <property type="entry name" value="Conserved domain common to transcription factors TFIIS, elongin A, CRSP70"/>
    <property type="match status" value="1"/>
</dbReference>
<evidence type="ECO:0000256" key="1">
    <source>
        <dbReference type="ARBA" id="ARBA00004123"/>
    </source>
</evidence>
<dbReference type="PROSITE" id="PS00466">
    <property type="entry name" value="ZF_TFIIS_1"/>
    <property type="match status" value="1"/>
</dbReference>
<dbReference type="InterPro" id="IPR006289">
    <property type="entry name" value="TFSII"/>
</dbReference>
<dbReference type="AlphaFoldDB" id="N1QG35"/>
<dbReference type="PROSITE" id="PS51133">
    <property type="entry name" value="ZF_TFIIS_2"/>
    <property type="match status" value="1"/>
</dbReference>
<dbReference type="InterPro" id="IPR003617">
    <property type="entry name" value="TFIIS/CRSP70_N_sub"/>
</dbReference>
<dbReference type="OMA" id="RFVVMTH"/>
<dbReference type="CDD" id="cd13749">
    <property type="entry name" value="Zn-ribbon_TFIIS"/>
    <property type="match status" value="1"/>
</dbReference>
<keyword evidence="2 8" id="KW-0479">Metal-binding</keyword>
<dbReference type="HOGENOM" id="CLU_037637_1_1_1"/>
<dbReference type="InterPro" id="IPR003618">
    <property type="entry name" value="TFIIS_cen_dom"/>
</dbReference>
<dbReference type="GO" id="GO:0031564">
    <property type="term" value="P:transcription antitermination"/>
    <property type="evidence" value="ECO:0007669"/>
    <property type="project" value="TreeGrafter"/>
</dbReference>
<evidence type="ECO:0000259" key="10">
    <source>
        <dbReference type="PROSITE" id="PS51133"/>
    </source>
</evidence>
<dbReference type="PIRSF" id="PIRSF006704">
    <property type="entry name" value="TF_IIS"/>
    <property type="match status" value="1"/>
</dbReference>
<dbReference type="NCBIfam" id="TIGR01385">
    <property type="entry name" value="TFSII"/>
    <property type="match status" value="1"/>
</dbReference>
<evidence type="ECO:0000256" key="3">
    <source>
        <dbReference type="ARBA" id="ARBA00022771"/>
    </source>
</evidence>
<evidence type="ECO:0000256" key="7">
    <source>
        <dbReference type="PROSITE-ProRule" id="PRU00649"/>
    </source>
</evidence>
<dbReference type="GO" id="GO:0006368">
    <property type="term" value="P:transcription elongation by RNA polymerase II"/>
    <property type="evidence" value="ECO:0007669"/>
    <property type="project" value="InterPro"/>
</dbReference>
<dbReference type="SUPFAM" id="SSF46942">
    <property type="entry name" value="Elongation factor TFIIS domain 2"/>
    <property type="match status" value="1"/>
</dbReference>
<evidence type="ECO:0000256" key="8">
    <source>
        <dbReference type="RuleBase" id="RU368078"/>
    </source>
</evidence>
<dbReference type="Gene3D" id="2.20.25.10">
    <property type="match status" value="1"/>
</dbReference>
<dbReference type="PANTHER" id="PTHR11477">
    <property type="entry name" value="TRANSCRIPTION FACTOR S-II ZINC FINGER DOMAIN-CONTAINING PROTEIN"/>
    <property type="match status" value="1"/>
</dbReference>
<dbReference type="STRING" id="692275.N1QG35"/>
<dbReference type="SUPFAM" id="SSF47676">
    <property type="entry name" value="Conserved domain common to transcription factors TFIIS, elongin A, CRSP70"/>
    <property type="match status" value="1"/>
</dbReference>
<dbReference type="OrthoDB" id="44867at2759"/>
<evidence type="ECO:0000259" key="12">
    <source>
        <dbReference type="PROSITE" id="PS51321"/>
    </source>
</evidence>
<dbReference type="Gene3D" id="1.10.472.30">
    <property type="entry name" value="Transcription elongation factor S-II, central domain"/>
    <property type="match status" value="1"/>
</dbReference>
<accession>N1QG35</accession>
<evidence type="ECO:0000256" key="6">
    <source>
        <dbReference type="PROSITE-ProRule" id="PRU00472"/>
    </source>
</evidence>